<evidence type="ECO:0000256" key="11">
    <source>
        <dbReference type="ARBA" id="ARBA00048044"/>
    </source>
</evidence>
<evidence type="ECO:0000256" key="5">
    <source>
        <dbReference type="ARBA" id="ARBA00022989"/>
    </source>
</evidence>
<keyword evidence="8" id="KW-0350">Heme biosynthesis</keyword>
<feature type="transmembrane region" description="Helical" evidence="12">
    <location>
        <begin position="84"/>
        <end position="105"/>
    </location>
</feature>
<evidence type="ECO:0000256" key="6">
    <source>
        <dbReference type="ARBA" id="ARBA00023002"/>
    </source>
</evidence>
<evidence type="ECO:0000313" key="13">
    <source>
        <dbReference type="EMBL" id="CAG5075484.1"/>
    </source>
</evidence>
<gene>
    <name evidence="13" type="ORF">HICCMSTLAB_LOCUS1638</name>
</gene>
<evidence type="ECO:0000256" key="7">
    <source>
        <dbReference type="ARBA" id="ARBA00023004"/>
    </source>
</evidence>
<evidence type="ECO:0000256" key="1">
    <source>
        <dbReference type="ARBA" id="ARBA00001970"/>
    </source>
</evidence>
<feature type="transmembrane region" description="Helical" evidence="12">
    <location>
        <begin position="199"/>
        <end position="217"/>
    </location>
</feature>
<accession>A0A8J2E6Z1</accession>
<proteinExistence type="inferred from homology"/>
<evidence type="ECO:0000256" key="8">
    <source>
        <dbReference type="ARBA" id="ARBA00023133"/>
    </source>
</evidence>
<keyword evidence="5 12" id="KW-1133">Transmembrane helix</keyword>
<organism evidence="13 14">
    <name type="scientific">Cotesia congregata</name>
    <name type="common">Parasitoid wasp</name>
    <name type="synonym">Apanteles congregatus</name>
    <dbReference type="NCBI Taxonomy" id="51543"/>
    <lineage>
        <taxon>Eukaryota</taxon>
        <taxon>Metazoa</taxon>
        <taxon>Ecdysozoa</taxon>
        <taxon>Arthropoda</taxon>
        <taxon>Hexapoda</taxon>
        <taxon>Insecta</taxon>
        <taxon>Pterygota</taxon>
        <taxon>Neoptera</taxon>
        <taxon>Endopterygota</taxon>
        <taxon>Hymenoptera</taxon>
        <taxon>Apocrita</taxon>
        <taxon>Ichneumonoidea</taxon>
        <taxon>Braconidae</taxon>
        <taxon>Microgastrinae</taxon>
        <taxon>Cotesia</taxon>
    </lineage>
</organism>
<evidence type="ECO:0000256" key="12">
    <source>
        <dbReference type="SAM" id="Phobius"/>
    </source>
</evidence>
<dbReference type="OrthoDB" id="1726137at2759"/>
<dbReference type="HAMAP" id="MF_01665">
    <property type="entry name" value="HemeA_synth_type2"/>
    <property type="match status" value="1"/>
</dbReference>
<keyword evidence="7" id="KW-0408">Iron</keyword>
<dbReference type="EMBL" id="CAJNRD030001116">
    <property type="protein sequence ID" value="CAG5075484.1"/>
    <property type="molecule type" value="Genomic_DNA"/>
</dbReference>
<dbReference type="GO" id="GO:0120547">
    <property type="term" value="F:heme A synthase activity"/>
    <property type="evidence" value="ECO:0007669"/>
    <property type="project" value="UniProtKB-EC"/>
</dbReference>
<dbReference type="GO" id="GO:0005743">
    <property type="term" value="C:mitochondrial inner membrane"/>
    <property type="evidence" value="ECO:0007669"/>
    <property type="project" value="TreeGrafter"/>
</dbReference>
<protein>
    <submittedName>
        <fullName evidence="13">Similar to COX15: Cytochrome c oxidase assembly protein COX15 homolog (Homo sapiens)</fullName>
    </submittedName>
</protein>
<name>A0A8J2E6Z1_COTCN</name>
<feature type="transmembrane region" description="Helical" evidence="12">
    <location>
        <begin position="169"/>
        <end position="187"/>
    </location>
</feature>
<feature type="transmembrane region" description="Helical" evidence="12">
    <location>
        <begin position="300"/>
        <end position="321"/>
    </location>
</feature>
<dbReference type="AlphaFoldDB" id="A0A8J2E6Z1"/>
<sequence length="444" mass="50090">MLVLSKLCTSGIRNRITSKLLVLKLNTHTFCKLPSNNRSLSASIRLFTNTLKKNQLTFLKNVTRSNQTVAVRFSSTQCKKSKKFVGSWLLLCSGMVFVAVSLGGITRLTESGLSMVNWRFLGEKMPLTKQQWIEEFEKYQQYPEFKILNKDMTLEDFKRIWWMEYIHRMWGRLIGVTFIVPASYFWLKGMLSPRMKLKVLALGGLIGLQGLMGWYMVKSGLEDRFDGPGDIPRVSQYRLAAHLGLALGIYAGFFYNALDYLVPAKSMPIDLFREHNISSKISLLASKLARLKNFVYATKGLIFLTALSGAFVAGLDAGLIYNSFPKMADKWIPDDILAFYPFLRNFTENPTTVQFDHRILGITTLTMITLVGCMSRKLSIPGRGSKAVVALVAFGYLQVLLGITTLLNYVPIPLAASHQSGSLLLLSSIVWLCHELKFVHRLPK</sequence>
<keyword evidence="3 12" id="KW-0812">Transmembrane</keyword>
<evidence type="ECO:0000256" key="10">
    <source>
        <dbReference type="ARBA" id="ARBA00044501"/>
    </source>
</evidence>
<comment type="subcellular location">
    <subcellularLocation>
        <location evidence="2">Membrane</location>
        <topology evidence="2">Multi-pass membrane protein</topology>
    </subcellularLocation>
</comment>
<dbReference type="Proteomes" id="UP000786811">
    <property type="component" value="Unassembled WGS sequence"/>
</dbReference>
<keyword evidence="14" id="KW-1185">Reference proteome</keyword>
<evidence type="ECO:0000256" key="4">
    <source>
        <dbReference type="ARBA" id="ARBA00022723"/>
    </source>
</evidence>
<feature type="transmembrane region" description="Helical" evidence="12">
    <location>
        <begin position="387"/>
        <end position="410"/>
    </location>
</feature>
<comment type="caution">
    <text evidence="13">The sequence shown here is derived from an EMBL/GenBank/DDBJ whole genome shotgun (WGS) entry which is preliminary data.</text>
</comment>
<evidence type="ECO:0000313" key="14">
    <source>
        <dbReference type="Proteomes" id="UP000786811"/>
    </source>
</evidence>
<reference evidence="13" key="1">
    <citation type="submission" date="2021-04" db="EMBL/GenBank/DDBJ databases">
        <authorList>
            <person name="Chebbi M.A.C M."/>
        </authorList>
    </citation>
    <scope>NUCLEOTIDE SEQUENCE</scope>
</reference>
<keyword evidence="6" id="KW-0560">Oxidoreductase</keyword>
<dbReference type="GO" id="GO:0006784">
    <property type="term" value="P:heme A biosynthetic process"/>
    <property type="evidence" value="ECO:0007669"/>
    <property type="project" value="InterPro"/>
</dbReference>
<evidence type="ECO:0000256" key="9">
    <source>
        <dbReference type="ARBA" id="ARBA00023136"/>
    </source>
</evidence>
<keyword evidence="4" id="KW-0479">Metal-binding</keyword>
<dbReference type="PANTHER" id="PTHR23289:SF2">
    <property type="entry name" value="CYTOCHROME C OXIDASE ASSEMBLY PROTEIN COX15 HOMOLOG"/>
    <property type="match status" value="1"/>
</dbReference>
<dbReference type="GO" id="GO:0046872">
    <property type="term" value="F:metal ion binding"/>
    <property type="evidence" value="ECO:0007669"/>
    <property type="project" value="UniProtKB-KW"/>
</dbReference>
<dbReference type="PANTHER" id="PTHR23289">
    <property type="entry name" value="CYTOCHROME C OXIDASE ASSEMBLY PROTEIN COX15"/>
    <property type="match status" value="1"/>
</dbReference>
<comment type="catalytic activity">
    <reaction evidence="11">
        <text>Fe(II)-heme o + 2 A + H2O = Fe(II)-heme a + 2 AH2</text>
        <dbReference type="Rhea" id="RHEA:63388"/>
        <dbReference type="ChEBI" id="CHEBI:13193"/>
        <dbReference type="ChEBI" id="CHEBI:15377"/>
        <dbReference type="ChEBI" id="CHEBI:17499"/>
        <dbReference type="ChEBI" id="CHEBI:60530"/>
        <dbReference type="ChEBI" id="CHEBI:61715"/>
        <dbReference type="EC" id="1.17.99.9"/>
    </reaction>
    <physiologicalReaction direction="left-to-right" evidence="11">
        <dbReference type="Rhea" id="RHEA:63389"/>
    </physiologicalReaction>
</comment>
<feature type="transmembrane region" description="Helical" evidence="12">
    <location>
        <begin position="237"/>
        <end position="258"/>
    </location>
</feature>
<dbReference type="Pfam" id="PF02628">
    <property type="entry name" value="COX15-CtaA"/>
    <property type="match status" value="1"/>
</dbReference>
<dbReference type="InterPro" id="IPR003780">
    <property type="entry name" value="COX15/CtaA_fam"/>
</dbReference>
<comment type="pathway">
    <text evidence="10">Porphyrin-containing compound metabolism; heme A biosynthesis; heme A from heme O: step 1/1.</text>
</comment>
<feature type="transmembrane region" description="Helical" evidence="12">
    <location>
        <begin position="359"/>
        <end position="375"/>
    </location>
</feature>
<comment type="cofactor">
    <cofactor evidence="1">
        <name>heme b</name>
        <dbReference type="ChEBI" id="CHEBI:60344"/>
    </cofactor>
</comment>
<dbReference type="GO" id="GO:0016653">
    <property type="term" value="F:oxidoreductase activity, acting on NAD(P)H, heme protein as acceptor"/>
    <property type="evidence" value="ECO:0007669"/>
    <property type="project" value="TreeGrafter"/>
</dbReference>
<keyword evidence="9 12" id="KW-0472">Membrane</keyword>
<evidence type="ECO:0000256" key="2">
    <source>
        <dbReference type="ARBA" id="ARBA00004141"/>
    </source>
</evidence>
<evidence type="ECO:0000256" key="3">
    <source>
        <dbReference type="ARBA" id="ARBA00022692"/>
    </source>
</evidence>
<dbReference type="InterPro" id="IPR023754">
    <property type="entry name" value="HemeA_Synthase_type2"/>
</dbReference>